<sequence>MSSQPHAPPRPLQKQQSWSPDLVRDEAWQRRRRENKNKNKNNSELRGGGDGDGEGGGGEGHLRLSKSLSEDDLEELKACMELGFGFDSPEIDSKLRNTFPALELYHAVNRQYYEQNHGNGLSRSSSSSSIVSDCDTSTSSPNTTLFLPGDDSAAKKTRLKQWAQIVACAVRYSSPPLSQPQQSDPTNY</sequence>
<evidence type="ECO:0000256" key="1">
    <source>
        <dbReference type="SAM" id="MobiDB-lite"/>
    </source>
</evidence>
<name>A0ABU6U4H7_9FABA</name>
<evidence type="ECO:0000313" key="3">
    <source>
        <dbReference type="Proteomes" id="UP001341840"/>
    </source>
</evidence>
<reference evidence="2 3" key="1">
    <citation type="journal article" date="2023" name="Plants (Basel)">
        <title>Bridging the Gap: Combining Genomics and Transcriptomics Approaches to Understand Stylosanthes scabra, an Orphan Legume from the Brazilian Caatinga.</title>
        <authorList>
            <person name="Ferreira-Neto J.R.C."/>
            <person name="da Silva M.D."/>
            <person name="Binneck E."/>
            <person name="de Melo N.F."/>
            <person name="da Silva R.H."/>
            <person name="de Melo A.L.T.M."/>
            <person name="Pandolfi V."/>
            <person name="Bustamante F.O."/>
            <person name="Brasileiro-Vidal A.C."/>
            <person name="Benko-Iseppon A.M."/>
        </authorList>
    </citation>
    <scope>NUCLEOTIDE SEQUENCE [LARGE SCALE GENOMIC DNA]</scope>
    <source>
        <tissue evidence="2">Leaves</tissue>
    </source>
</reference>
<proteinExistence type="predicted"/>
<feature type="compositionally biased region" description="Pro residues" evidence="1">
    <location>
        <begin position="1"/>
        <end position="11"/>
    </location>
</feature>
<comment type="caution">
    <text evidence="2">The sequence shown here is derived from an EMBL/GenBank/DDBJ whole genome shotgun (WGS) entry which is preliminary data.</text>
</comment>
<feature type="region of interest" description="Disordered" evidence="1">
    <location>
        <begin position="117"/>
        <end position="148"/>
    </location>
</feature>
<gene>
    <name evidence="2" type="ORF">PIB30_010633</name>
</gene>
<protein>
    <submittedName>
        <fullName evidence="2">Uncharacterized protein</fullName>
    </submittedName>
</protein>
<dbReference type="InterPro" id="IPR012881">
    <property type="entry name" value="DUF1685"/>
</dbReference>
<accession>A0ABU6U4H7</accession>
<dbReference type="Proteomes" id="UP001341840">
    <property type="component" value="Unassembled WGS sequence"/>
</dbReference>
<keyword evidence="3" id="KW-1185">Reference proteome</keyword>
<feature type="compositionally biased region" description="Gly residues" evidence="1">
    <location>
        <begin position="50"/>
        <end position="59"/>
    </location>
</feature>
<dbReference type="PANTHER" id="PTHR31865:SF22">
    <property type="entry name" value="DUF1685 FAMILY PROTEIN"/>
    <property type="match status" value="1"/>
</dbReference>
<feature type="compositionally biased region" description="Basic residues" evidence="1">
    <location>
        <begin position="30"/>
        <end position="39"/>
    </location>
</feature>
<organism evidence="2 3">
    <name type="scientific">Stylosanthes scabra</name>
    <dbReference type="NCBI Taxonomy" id="79078"/>
    <lineage>
        <taxon>Eukaryota</taxon>
        <taxon>Viridiplantae</taxon>
        <taxon>Streptophyta</taxon>
        <taxon>Embryophyta</taxon>
        <taxon>Tracheophyta</taxon>
        <taxon>Spermatophyta</taxon>
        <taxon>Magnoliopsida</taxon>
        <taxon>eudicotyledons</taxon>
        <taxon>Gunneridae</taxon>
        <taxon>Pentapetalae</taxon>
        <taxon>rosids</taxon>
        <taxon>fabids</taxon>
        <taxon>Fabales</taxon>
        <taxon>Fabaceae</taxon>
        <taxon>Papilionoideae</taxon>
        <taxon>50 kb inversion clade</taxon>
        <taxon>dalbergioids sensu lato</taxon>
        <taxon>Dalbergieae</taxon>
        <taxon>Pterocarpus clade</taxon>
        <taxon>Stylosanthes</taxon>
    </lineage>
</organism>
<feature type="region of interest" description="Disordered" evidence="1">
    <location>
        <begin position="1"/>
        <end position="64"/>
    </location>
</feature>
<evidence type="ECO:0000313" key="2">
    <source>
        <dbReference type="EMBL" id="MED6155994.1"/>
    </source>
</evidence>
<dbReference type="Pfam" id="PF07939">
    <property type="entry name" value="DUF1685"/>
    <property type="match status" value="1"/>
</dbReference>
<feature type="compositionally biased region" description="Low complexity" evidence="1">
    <location>
        <begin position="122"/>
        <end position="140"/>
    </location>
</feature>
<dbReference type="PANTHER" id="PTHR31865">
    <property type="entry name" value="OSJNBA0071G03.3 PROTEIN"/>
    <property type="match status" value="1"/>
</dbReference>
<dbReference type="EMBL" id="JASCZI010120854">
    <property type="protein sequence ID" value="MED6155994.1"/>
    <property type="molecule type" value="Genomic_DNA"/>
</dbReference>